<reference evidence="8 9" key="1">
    <citation type="journal article" date="2011" name="EMBO J.">
        <title>Structural diversity of bacterial flagellar motors.</title>
        <authorList>
            <person name="Chen S."/>
            <person name="Beeby M."/>
            <person name="Murphy G.E."/>
            <person name="Leadbetter J.R."/>
            <person name="Hendrixson D.R."/>
            <person name="Briegel A."/>
            <person name="Li Z."/>
            <person name="Shi J."/>
            <person name="Tocheva E.I."/>
            <person name="Muller A."/>
            <person name="Dobro M.J."/>
            <person name="Jensen G.J."/>
        </authorList>
    </citation>
    <scope>NUCLEOTIDE SEQUENCE [LARGE SCALE GENOMIC DNA]</scope>
    <source>
        <strain evidence="8 9">DSM 6540</strain>
    </source>
</reference>
<feature type="transmembrane region" description="Helical" evidence="6">
    <location>
        <begin position="136"/>
        <end position="156"/>
    </location>
</feature>
<evidence type="ECO:0000256" key="1">
    <source>
        <dbReference type="ARBA" id="ARBA00004651"/>
    </source>
</evidence>
<evidence type="ECO:0000256" key="2">
    <source>
        <dbReference type="ARBA" id="ARBA00022448"/>
    </source>
</evidence>
<evidence type="ECO:0000313" key="9">
    <source>
        <dbReference type="Proteomes" id="UP000003240"/>
    </source>
</evidence>
<feature type="transmembrane region" description="Helical" evidence="6">
    <location>
        <begin position="162"/>
        <end position="180"/>
    </location>
</feature>
<dbReference type="Gene3D" id="1.20.1250.20">
    <property type="entry name" value="MFS general substrate transporter like domains"/>
    <property type="match status" value="1"/>
</dbReference>
<dbReference type="InterPro" id="IPR052714">
    <property type="entry name" value="MFS_Exporter"/>
</dbReference>
<feature type="transmembrane region" description="Helical" evidence="6">
    <location>
        <begin position="270"/>
        <end position="287"/>
    </location>
</feature>
<dbReference type="PANTHER" id="PTHR23531">
    <property type="entry name" value="QUINOLENE RESISTANCE PROTEIN NORA"/>
    <property type="match status" value="1"/>
</dbReference>
<evidence type="ECO:0000256" key="3">
    <source>
        <dbReference type="ARBA" id="ARBA00022692"/>
    </source>
</evidence>
<evidence type="ECO:0000259" key="7">
    <source>
        <dbReference type="PROSITE" id="PS50850"/>
    </source>
</evidence>
<keyword evidence="3 6" id="KW-0812">Transmembrane</keyword>
<name>F7NQ41_9FIRM</name>
<dbReference type="AlphaFoldDB" id="F7NQ41"/>
<dbReference type="SUPFAM" id="SSF103473">
    <property type="entry name" value="MFS general substrate transporter"/>
    <property type="match status" value="1"/>
</dbReference>
<comment type="caution">
    <text evidence="8">The sequence shown here is derived from an EMBL/GenBank/DDBJ whole genome shotgun (WGS) entry which is preliminary data.</text>
</comment>
<feature type="transmembrane region" description="Helical" evidence="6">
    <location>
        <begin position="7"/>
        <end position="25"/>
    </location>
</feature>
<dbReference type="Proteomes" id="UP000003240">
    <property type="component" value="Unassembled WGS sequence"/>
</dbReference>
<protein>
    <submittedName>
        <fullName evidence="8">Putative multidrug resistance protein</fullName>
    </submittedName>
</protein>
<evidence type="ECO:0000256" key="4">
    <source>
        <dbReference type="ARBA" id="ARBA00022989"/>
    </source>
</evidence>
<feature type="transmembrane region" description="Helical" evidence="6">
    <location>
        <begin position="76"/>
        <end position="93"/>
    </location>
</feature>
<feature type="transmembrane region" description="Helical" evidence="6">
    <location>
        <begin position="354"/>
        <end position="373"/>
    </location>
</feature>
<keyword evidence="4 6" id="KW-1133">Transmembrane helix</keyword>
<dbReference type="PROSITE" id="PS50850">
    <property type="entry name" value="MFS"/>
    <property type="match status" value="1"/>
</dbReference>
<dbReference type="STRING" id="1009370.ALO_21209"/>
<evidence type="ECO:0000256" key="5">
    <source>
        <dbReference type="ARBA" id="ARBA00023136"/>
    </source>
</evidence>
<feature type="domain" description="Major facilitator superfamily (MFS) profile" evidence="7">
    <location>
        <begin position="10"/>
        <end position="381"/>
    </location>
</feature>
<keyword evidence="9" id="KW-1185">Reference proteome</keyword>
<organism evidence="8 9">
    <name type="scientific">Acetonema longum DSM 6540</name>
    <dbReference type="NCBI Taxonomy" id="1009370"/>
    <lineage>
        <taxon>Bacteria</taxon>
        <taxon>Bacillati</taxon>
        <taxon>Bacillota</taxon>
        <taxon>Negativicutes</taxon>
        <taxon>Acetonemataceae</taxon>
        <taxon>Acetonema</taxon>
    </lineage>
</organism>
<dbReference type="OrthoDB" id="1680268at2"/>
<dbReference type="InterPro" id="IPR011701">
    <property type="entry name" value="MFS"/>
</dbReference>
<feature type="transmembrane region" description="Helical" evidence="6">
    <location>
        <begin position="105"/>
        <end position="124"/>
    </location>
</feature>
<feature type="transmembrane region" description="Helical" evidence="6">
    <location>
        <begin position="293"/>
        <end position="317"/>
    </location>
</feature>
<feature type="transmembrane region" description="Helical" evidence="6">
    <location>
        <begin position="45"/>
        <end position="64"/>
    </location>
</feature>
<sequence>MFNWEVYTPAFISLIFANMFFWMSTNFFLPVLPVYYHGLGMNDSQVGLAIGAFAVGAVSFRLFAGKAVDRYGSVRIIAVGIVLSIGAIISYRFSHGLESAVLSRFLHGVGISTYAGAALTMASLMHEEKHTAEAVAAYTLFSMIGVGIASSTANILYQAGGILWVIVAGVTATFMSLLLFPKEAKLKIKPVAADSLPIRTVIANPGIYVPTASLLAVSLCFGTAMTFLPLLMISRGIYGLSAFYASYAVAVVVSRFWVKSLCDRLTAQRLSLYILGLFAVIMLLIEFSSSPWMLVIAGIGLGIGYGLAFPSMATIITASTQPANRGTAFGFYTMAVDVGFAAGAMIMGNLASHWGYETVFAAAACYTLTYMILYQVSFRRLLAVKG</sequence>
<dbReference type="EMBL" id="AFGF01000280">
    <property type="protein sequence ID" value="EGO61800.1"/>
    <property type="molecule type" value="Genomic_DNA"/>
</dbReference>
<gene>
    <name evidence="8" type="ORF">ALO_21209</name>
</gene>
<dbReference type="GO" id="GO:0022857">
    <property type="term" value="F:transmembrane transporter activity"/>
    <property type="evidence" value="ECO:0007669"/>
    <property type="project" value="InterPro"/>
</dbReference>
<dbReference type="PANTHER" id="PTHR23531:SF1">
    <property type="entry name" value="QUINOLENE RESISTANCE PROTEIN NORA"/>
    <property type="match status" value="1"/>
</dbReference>
<dbReference type="InterPro" id="IPR036259">
    <property type="entry name" value="MFS_trans_sf"/>
</dbReference>
<keyword evidence="2" id="KW-0813">Transport</keyword>
<dbReference type="Pfam" id="PF07690">
    <property type="entry name" value="MFS_1"/>
    <property type="match status" value="1"/>
</dbReference>
<feature type="transmembrane region" description="Helical" evidence="6">
    <location>
        <begin position="237"/>
        <end position="258"/>
    </location>
</feature>
<evidence type="ECO:0000313" key="8">
    <source>
        <dbReference type="EMBL" id="EGO61800.1"/>
    </source>
</evidence>
<dbReference type="RefSeq" id="WP_004099892.1">
    <property type="nucleotide sequence ID" value="NZ_AFGF01000280.1"/>
</dbReference>
<feature type="transmembrane region" description="Helical" evidence="6">
    <location>
        <begin position="329"/>
        <end position="348"/>
    </location>
</feature>
<dbReference type="GO" id="GO:0005886">
    <property type="term" value="C:plasma membrane"/>
    <property type="evidence" value="ECO:0007669"/>
    <property type="project" value="UniProtKB-SubCell"/>
</dbReference>
<accession>F7NQ41</accession>
<feature type="transmembrane region" description="Helical" evidence="6">
    <location>
        <begin position="207"/>
        <end position="231"/>
    </location>
</feature>
<dbReference type="InterPro" id="IPR020846">
    <property type="entry name" value="MFS_dom"/>
</dbReference>
<proteinExistence type="predicted"/>
<dbReference type="eggNOG" id="COG2814">
    <property type="taxonomic scope" value="Bacteria"/>
</dbReference>
<comment type="subcellular location">
    <subcellularLocation>
        <location evidence="1">Cell membrane</location>
        <topology evidence="1">Multi-pass membrane protein</topology>
    </subcellularLocation>
</comment>
<keyword evidence="5 6" id="KW-0472">Membrane</keyword>
<evidence type="ECO:0000256" key="6">
    <source>
        <dbReference type="SAM" id="Phobius"/>
    </source>
</evidence>